<comment type="caution">
    <text evidence="6">The sequence shown here is derived from an EMBL/GenBank/DDBJ whole genome shotgun (WGS) entry which is preliminary data.</text>
</comment>
<dbReference type="RefSeq" id="WP_248413124.1">
    <property type="nucleotide sequence ID" value="NZ_JALPQF010000010.1"/>
</dbReference>
<evidence type="ECO:0000256" key="3">
    <source>
        <dbReference type="ARBA" id="ARBA00022801"/>
    </source>
</evidence>
<keyword evidence="2 4" id="KW-0732">Signal</keyword>
<dbReference type="EMBL" id="JALPQF010000010">
    <property type="protein sequence ID" value="MCK8481120.1"/>
    <property type="molecule type" value="Genomic_DNA"/>
</dbReference>
<feature type="chain" id="PRO_5047253789" evidence="4">
    <location>
        <begin position="21"/>
        <end position="876"/>
    </location>
</feature>
<evidence type="ECO:0000259" key="5">
    <source>
        <dbReference type="PROSITE" id="PS51829"/>
    </source>
</evidence>
<dbReference type="NCBIfam" id="TIGR04183">
    <property type="entry name" value="Por_Secre_tail"/>
    <property type="match status" value="1"/>
</dbReference>
<accession>A0ABT0HB77</accession>
<evidence type="ECO:0000256" key="1">
    <source>
        <dbReference type="ARBA" id="ARBA00022670"/>
    </source>
</evidence>
<dbReference type="Gene3D" id="2.60.120.260">
    <property type="entry name" value="Galactose-binding domain-like"/>
    <property type="match status" value="1"/>
</dbReference>
<proteinExistence type="predicted"/>
<feature type="domain" description="P/Homo B" evidence="5">
    <location>
        <begin position="18"/>
        <end position="179"/>
    </location>
</feature>
<keyword evidence="1" id="KW-0645">Protease</keyword>
<protein>
    <submittedName>
        <fullName evidence="6">T9SS type A sorting domain-containing protein</fullName>
    </submittedName>
</protein>
<evidence type="ECO:0000256" key="2">
    <source>
        <dbReference type="ARBA" id="ARBA00022729"/>
    </source>
</evidence>
<keyword evidence="3" id="KW-0378">Hydrolase</keyword>
<dbReference type="PROSITE" id="PS51829">
    <property type="entry name" value="P_HOMO_B"/>
    <property type="match status" value="1"/>
</dbReference>
<evidence type="ECO:0000313" key="6">
    <source>
        <dbReference type="EMBL" id="MCK8481120.1"/>
    </source>
</evidence>
<dbReference type="Pfam" id="PF23759">
    <property type="entry name" value="GBD_T9SS_assoc"/>
    <property type="match status" value="2"/>
</dbReference>
<evidence type="ECO:0000313" key="7">
    <source>
        <dbReference type="Proteomes" id="UP001203687"/>
    </source>
</evidence>
<keyword evidence="7" id="KW-1185">Reference proteome</keyword>
<evidence type="ECO:0000256" key="4">
    <source>
        <dbReference type="SAM" id="SignalP"/>
    </source>
</evidence>
<name>A0ABT0HB77_9FLAO</name>
<dbReference type="InterPro" id="IPR026444">
    <property type="entry name" value="Secre_tail"/>
</dbReference>
<dbReference type="Pfam" id="PF18962">
    <property type="entry name" value="Por_Secre_tail"/>
    <property type="match status" value="1"/>
</dbReference>
<sequence>MKKITLWLLCLCMATTLGFAQTFTDGVVHDLQNGNGGTDATCGTIDELILPLTVSGVGTLDASTNILQSVTFNATHTWNSDITVSLQDPSGATTVLLIDGIGGSGDGFTDCILDDSATETLPTTAMTPVTGTFLPLEALAGFNGLSADGDWNLLVCDGADGDVGTVDSWSLTFGPPPPPANDDCINAIALDCIDNTASGNNSLSVDSEVWFSFTGTVVDDSVTASLCGSGFDTIITIYDACDGTEVATNDDSCGLQSEVSFTSDGVTTYLISVQGFSGATGDYSLTVECASANIPDNDDCLSAEAIGCNDTVTGETSFANDSDGNESFDVWYSYTGTVVDDNITASLCGSGFDTVITVFDACDGAEVATNDDFCGLQSEVSWLSDGVTTYLIRVEGFNTATGDYQLSLLCDSETPPANDECENAETIVCGGQYIGDTTFASSEGDNDPGFCGTSSGTGGAVWYTFVGANSNNAGAADGTVGDDVTLDLSLSTFDTKIRVFTGVCDDLTCLDGDDDGGAGTTSLITFPTTVGTEYYVLVHGFSGNAGEYTLDVSCVAPATCSAAVVDSATEVEETCNPDGTGTYTVEIEVSDAGDAGSVFDDGTNTYPVTTGTVSVGPYNSGDVVNIELVALDPDCSFTVGTFEFTCPPPAPENDEVAGAINLPVGDTLCETIMFGTNIGATDSIENDNEASCSSSNPAGDVWFKVVVPSTGEVNIEVSASSEEPIIEDTVMEVYTGTSGSLVEIACDDDGGDGLLSLVELTGLTPGDVLLVRVWEWQDNFKGNFNICAWSPSTLGVTDSTFDGFSYFPNPVKDVLTLNSPRAIDNVEVFNVLGQRIIAIDSQNTIQNIDMSNVQSGAYLVKVSIGNQTKTIRVLKQ</sequence>
<dbReference type="InterPro" id="IPR002884">
    <property type="entry name" value="P_dom"/>
</dbReference>
<dbReference type="InterPro" id="IPR008979">
    <property type="entry name" value="Galactose-bd-like_sf"/>
</dbReference>
<dbReference type="Proteomes" id="UP001203687">
    <property type="component" value="Unassembled WGS sequence"/>
</dbReference>
<dbReference type="Pfam" id="PF01483">
    <property type="entry name" value="P_proprotein"/>
    <property type="match status" value="1"/>
</dbReference>
<dbReference type="InterPro" id="IPR056600">
    <property type="entry name" value="GBD_T9SS_assoc"/>
</dbReference>
<dbReference type="SUPFAM" id="SSF49785">
    <property type="entry name" value="Galactose-binding domain-like"/>
    <property type="match status" value="1"/>
</dbReference>
<organism evidence="6 7">
    <name type="scientific">Psychroserpens algicola</name>
    <dbReference type="NCBI Taxonomy" id="1719034"/>
    <lineage>
        <taxon>Bacteria</taxon>
        <taxon>Pseudomonadati</taxon>
        <taxon>Bacteroidota</taxon>
        <taxon>Flavobacteriia</taxon>
        <taxon>Flavobacteriales</taxon>
        <taxon>Flavobacteriaceae</taxon>
        <taxon>Psychroserpens</taxon>
    </lineage>
</organism>
<feature type="signal peptide" evidence="4">
    <location>
        <begin position="1"/>
        <end position="20"/>
    </location>
</feature>
<dbReference type="Gene3D" id="2.60.120.380">
    <property type="match status" value="3"/>
</dbReference>
<gene>
    <name evidence="6" type="ORF">MUY34_10830</name>
</gene>
<reference evidence="6" key="1">
    <citation type="submission" date="2022-04" db="EMBL/GenBank/DDBJ databases">
        <authorList>
            <person name="Ren T."/>
        </authorList>
    </citation>
    <scope>NUCLEOTIDE SEQUENCE</scope>
    <source>
        <strain evidence="6">F63249</strain>
    </source>
</reference>